<accession>A0ACC0B8P6</accession>
<dbReference type="Proteomes" id="UP001060085">
    <property type="component" value="Linkage Group LG04"/>
</dbReference>
<sequence length="286" mass="32347">MIKTEAVGKKYNTYCARQFALPLPKSAKDGRHWQGRDLLRTVGLVLLSAIGCLLSLEGYRRNWQPSVEATMDGRLALLLPVSLAFLGSSKDFISFMFLFYSCIFVSVSAFVLSCRSLVSFSFLSSLHLYISLYGPQEICRLSSKSKWVRIGKTSPDPDIPPYSEHLSRVAVNGRTKSINRTTNSKLLIIAVTLGTRRTKCESHHLKKIDNEEDEANAQNMIPIDAFKIEMWTTFEQPRINQDVKGYELAHQRASIDRQEVMLSHLCKRFMCDHDSIGRGSIDFGSQ</sequence>
<protein>
    <submittedName>
        <fullName evidence="1">Uncharacterized protein</fullName>
    </submittedName>
</protein>
<evidence type="ECO:0000313" key="1">
    <source>
        <dbReference type="EMBL" id="KAI5669009.1"/>
    </source>
</evidence>
<organism evidence="1 2">
    <name type="scientific">Catharanthus roseus</name>
    <name type="common">Madagascar periwinkle</name>
    <name type="synonym">Vinca rosea</name>
    <dbReference type="NCBI Taxonomy" id="4058"/>
    <lineage>
        <taxon>Eukaryota</taxon>
        <taxon>Viridiplantae</taxon>
        <taxon>Streptophyta</taxon>
        <taxon>Embryophyta</taxon>
        <taxon>Tracheophyta</taxon>
        <taxon>Spermatophyta</taxon>
        <taxon>Magnoliopsida</taxon>
        <taxon>eudicotyledons</taxon>
        <taxon>Gunneridae</taxon>
        <taxon>Pentapetalae</taxon>
        <taxon>asterids</taxon>
        <taxon>lamiids</taxon>
        <taxon>Gentianales</taxon>
        <taxon>Apocynaceae</taxon>
        <taxon>Rauvolfioideae</taxon>
        <taxon>Vinceae</taxon>
        <taxon>Catharanthinae</taxon>
        <taxon>Catharanthus</taxon>
    </lineage>
</organism>
<comment type="caution">
    <text evidence="1">The sequence shown here is derived from an EMBL/GenBank/DDBJ whole genome shotgun (WGS) entry which is preliminary data.</text>
</comment>
<reference evidence="2" key="1">
    <citation type="journal article" date="2023" name="Nat. Plants">
        <title>Single-cell RNA sequencing provides a high-resolution roadmap for understanding the multicellular compartmentation of specialized metabolism.</title>
        <authorList>
            <person name="Sun S."/>
            <person name="Shen X."/>
            <person name="Li Y."/>
            <person name="Li Y."/>
            <person name="Wang S."/>
            <person name="Li R."/>
            <person name="Zhang H."/>
            <person name="Shen G."/>
            <person name="Guo B."/>
            <person name="Wei J."/>
            <person name="Xu J."/>
            <person name="St-Pierre B."/>
            <person name="Chen S."/>
            <person name="Sun C."/>
        </authorList>
    </citation>
    <scope>NUCLEOTIDE SEQUENCE [LARGE SCALE GENOMIC DNA]</scope>
</reference>
<dbReference type="EMBL" id="CM044704">
    <property type="protein sequence ID" value="KAI5669009.1"/>
    <property type="molecule type" value="Genomic_DNA"/>
</dbReference>
<keyword evidence="2" id="KW-1185">Reference proteome</keyword>
<proteinExistence type="predicted"/>
<gene>
    <name evidence="1" type="ORF">M9H77_18862</name>
</gene>
<evidence type="ECO:0000313" key="2">
    <source>
        <dbReference type="Proteomes" id="UP001060085"/>
    </source>
</evidence>
<name>A0ACC0B8P6_CATRO</name>